<dbReference type="InterPro" id="IPR021190">
    <property type="entry name" value="Pept_M10A"/>
</dbReference>
<feature type="transmembrane region" description="Helical" evidence="7">
    <location>
        <begin position="7"/>
        <end position="25"/>
    </location>
</feature>
<dbReference type="SMART" id="SM00235">
    <property type="entry name" value="ZnMc"/>
    <property type="match status" value="1"/>
</dbReference>
<evidence type="ECO:0000256" key="3">
    <source>
        <dbReference type="ARBA" id="ARBA00022801"/>
    </source>
</evidence>
<evidence type="ECO:0000313" key="10">
    <source>
        <dbReference type="Proteomes" id="UP001177140"/>
    </source>
</evidence>
<comment type="cofactor">
    <cofactor evidence="6">
        <name>Zn(2+)</name>
        <dbReference type="ChEBI" id="CHEBI:29105"/>
    </cofactor>
    <text evidence="6">Binds 2 Zn(2+) ions per subunit.</text>
</comment>
<feature type="binding site" evidence="6">
    <location>
        <position position="143"/>
    </location>
    <ligand>
        <name>Zn(2+)</name>
        <dbReference type="ChEBI" id="CHEBI:29105"/>
        <label>1</label>
    </ligand>
</feature>
<dbReference type="GO" id="GO:0030198">
    <property type="term" value="P:extracellular matrix organization"/>
    <property type="evidence" value="ECO:0007669"/>
    <property type="project" value="TreeGrafter"/>
</dbReference>
<dbReference type="Proteomes" id="UP001177140">
    <property type="component" value="Unassembled WGS sequence"/>
</dbReference>
<keyword evidence="4 6" id="KW-0862">Zinc</keyword>
<dbReference type="PRINTS" id="PR00138">
    <property type="entry name" value="MATRIXIN"/>
</dbReference>
<reference evidence="9" key="1">
    <citation type="submission" date="2022-03" db="EMBL/GenBank/DDBJ databases">
        <title>A functionally conserved STORR gene fusion in Papaver species that diverged 16.8 million years ago.</title>
        <authorList>
            <person name="Catania T."/>
        </authorList>
    </citation>
    <scope>NUCLEOTIDE SEQUENCE</scope>
    <source>
        <strain evidence="9">S-191538</strain>
    </source>
</reference>
<keyword evidence="10" id="KW-1185">Reference proteome</keyword>
<dbReference type="EMBL" id="JAJJMA010167509">
    <property type="protein sequence ID" value="MCL7036398.1"/>
    <property type="molecule type" value="Genomic_DNA"/>
</dbReference>
<feature type="binding site" evidence="6">
    <location>
        <position position="214"/>
    </location>
    <ligand>
        <name>Zn(2+)</name>
        <dbReference type="ChEBI" id="CHEBI:29105"/>
        <label>2</label>
        <note>catalytic</note>
    </ligand>
</feature>
<dbReference type="GO" id="GO:0030574">
    <property type="term" value="P:collagen catabolic process"/>
    <property type="evidence" value="ECO:0007669"/>
    <property type="project" value="TreeGrafter"/>
</dbReference>
<proteinExistence type="predicted"/>
<dbReference type="GO" id="GO:0031012">
    <property type="term" value="C:extracellular matrix"/>
    <property type="evidence" value="ECO:0007669"/>
    <property type="project" value="InterPro"/>
</dbReference>
<dbReference type="PANTHER" id="PTHR10201">
    <property type="entry name" value="MATRIX METALLOPROTEINASE"/>
    <property type="match status" value="1"/>
</dbReference>
<evidence type="ECO:0000256" key="1">
    <source>
        <dbReference type="ARBA" id="ARBA00022670"/>
    </source>
</evidence>
<evidence type="ECO:0000313" key="9">
    <source>
        <dbReference type="EMBL" id="MCL7036398.1"/>
    </source>
</evidence>
<comment type="caution">
    <text evidence="9">The sequence shown here is derived from an EMBL/GenBank/DDBJ whole genome shotgun (WGS) entry which is preliminary data.</text>
</comment>
<accession>A0AA41SLM3</accession>
<dbReference type="InterPro" id="IPR024079">
    <property type="entry name" value="MetalloPept_cat_dom_sf"/>
</dbReference>
<dbReference type="InterPro" id="IPR006026">
    <property type="entry name" value="Peptidase_Metallo"/>
</dbReference>
<feature type="binding site" evidence="6">
    <location>
        <position position="208"/>
    </location>
    <ligand>
        <name>Zn(2+)</name>
        <dbReference type="ChEBI" id="CHEBI:29105"/>
        <label>2</label>
        <note>catalytic</note>
    </ligand>
</feature>
<dbReference type="Pfam" id="PF00413">
    <property type="entry name" value="Peptidase_M10"/>
    <property type="match status" value="1"/>
</dbReference>
<evidence type="ECO:0000256" key="6">
    <source>
        <dbReference type="PIRSR" id="PIRSR621190-2"/>
    </source>
</evidence>
<dbReference type="GO" id="GO:0006508">
    <property type="term" value="P:proteolysis"/>
    <property type="evidence" value="ECO:0007669"/>
    <property type="project" value="UniProtKB-KW"/>
</dbReference>
<evidence type="ECO:0000256" key="2">
    <source>
        <dbReference type="ARBA" id="ARBA00022723"/>
    </source>
</evidence>
<protein>
    <recommendedName>
        <fullName evidence="8">Peptidase metallopeptidase domain-containing protein</fullName>
    </recommendedName>
</protein>
<keyword evidence="2 6" id="KW-0479">Metal-binding</keyword>
<evidence type="ECO:0000256" key="4">
    <source>
        <dbReference type="ARBA" id="ARBA00022833"/>
    </source>
</evidence>
<keyword evidence="1" id="KW-0645">Protease</keyword>
<evidence type="ECO:0000256" key="7">
    <source>
        <dbReference type="SAM" id="Phobius"/>
    </source>
</evidence>
<feature type="domain" description="Peptidase metallopeptidase" evidence="8">
    <location>
        <begin position="71"/>
        <end position="249"/>
    </location>
</feature>
<dbReference type="AlphaFoldDB" id="A0AA41SLM3"/>
<keyword evidence="7" id="KW-0472">Membrane</keyword>
<keyword evidence="7" id="KW-1133">Transmembrane helix</keyword>
<keyword evidence="7" id="KW-0812">Transmembrane</keyword>
<feature type="binding site" evidence="6">
    <location>
        <position position="204"/>
    </location>
    <ligand>
        <name>Zn(2+)</name>
        <dbReference type="ChEBI" id="CHEBI:29105"/>
        <label>2</label>
        <note>catalytic</note>
    </ligand>
</feature>
<feature type="binding site" evidence="6">
    <location>
        <position position="141"/>
    </location>
    <ligand>
        <name>Zn(2+)</name>
        <dbReference type="ChEBI" id="CHEBI:29105"/>
        <label>1</label>
    </ligand>
</feature>
<keyword evidence="3" id="KW-0378">Hydrolase</keyword>
<name>A0AA41SLM3_PAPNU</name>
<evidence type="ECO:0000259" key="8">
    <source>
        <dbReference type="SMART" id="SM00235"/>
    </source>
</evidence>
<dbReference type="Gene3D" id="3.40.390.10">
    <property type="entry name" value="Collagenase (Catalytic Domain)"/>
    <property type="match status" value="1"/>
</dbReference>
<dbReference type="GO" id="GO:0008270">
    <property type="term" value="F:zinc ion binding"/>
    <property type="evidence" value="ECO:0007669"/>
    <property type="project" value="InterPro"/>
</dbReference>
<gene>
    <name evidence="9" type="ORF">MKW94_018389</name>
</gene>
<dbReference type="GO" id="GO:0004222">
    <property type="term" value="F:metalloendopeptidase activity"/>
    <property type="evidence" value="ECO:0007669"/>
    <property type="project" value="InterPro"/>
</dbReference>
<evidence type="ECO:0000256" key="5">
    <source>
        <dbReference type="PIRSR" id="PIRSR621190-1"/>
    </source>
</evidence>
<organism evidence="9 10">
    <name type="scientific">Papaver nudicaule</name>
    <name type="common">Iceland poppy</name>
    <dbReference type="NCBI Taxonomy" id="74823"/>
    <lineage>
        <taxon>Eukaryota</taxon>
        <taxon>Viridiplantae</taxon>
        <taxon>Streptophyta</taxon>
        <taxon>Embryophyta</taxon>
        <taxon>Tracheophyta</taxon>
        <taxon>Spermatophyta</taxon>
        <taxon>Magnoliopsida</taxon>
        <taxon>Ranunculales</taxon>
        <taxon>Papaveraceae</taxon>
        <taxon>Papaveroideae</taxon>
        <taxon>Papaver</taxon>
    </lineage>
</organism>
<dbReference type="PANTHER" id="PTHR10201:SF321">
    <property type="entry name" value="METALLOENDOPROTEINASE 4-MMP"/>
    <property type="match status" value="1"/>
</dbReference>
<sequence length="289" mass="32605">MHHQKCLSSYIYYFFFLFITFPNSVPARNKPSTTCRLDSTTLSQDTSPKYGVPHNDYQKLHTTKHYSFLKGRPTWKHSKPLTLKYALSQNHIIDYIKKVDVRIALERAFSRWSSVIPVNFTETQDFDHANIKIGFYYYGEHGDGALFVDNKVLAYAIGPGKRATIHFNAAQKWAVDFSSISLIDKIKKIFTHKWPTDVESVAIHEIGHVLGLGHSSIPEAVMYFETPSGTKKVDLTLDDVNGAQALYGSNPNFNLDSLKTKNSASKSFGLKEISTISISLVVKALFFGL</sequence>
<feature type="binding site" evidence="6">
    <location>
        <position position="222"/>
    </location>
    <ligand>
        <name>Zn(2+)</name>
        <dbReference type="ChEBI" id="CHEBI:29105"/>
        <label>2</label>
        <note>catalytic</note>
    </ligand>
</feature>
<feature type="active site" evidence="5">
    <location>
        <position position="205"/>
    </location>
</feature>
<dbReference type="InterPro" id="IPR001818">
    <property type="entry name" value="Pept_M10_metallopeptidase"/>
</dbReference>
<dbReference type="SUPFAM" id="SSF55486">
    <property type="entry name" value="Metalloproteases ('zincins'), catalytic domain"/>
    <property type="match status" value="1"/>
</dbReference>
<feature type="binding site" evidence="6">
    <location>
        <position position="166"/>
    </location>
    <ligand>
        <name>Zn(2+)</name>
        <dbReference type="ChEBI" id="CHEBI:29105"/>
        <label>1</label>
    </ligand>
</feature>